<evidence type="ECO:0000259" key="1">
    <source>
        <dbReference type="Pfam" id="PF08445"/>
    </source>
</evidence>
<sequence length="313" mass="34519">MGSNCYHQQVFTDVPAELLHLLEARLPRSITLLRRLQFTTFATGKTDFARIIIASDMHLHGRHGNAPNGSIIRHFTAAYLDPSLGLETNMWLYSTFEDSHGAIPASPAPSPDEDALCRQQIKAVLNEARYQGRIYPIQPLAHPDHIFIGSLNNAVRDVAIASGLRFGSTPKYEYEKFIFRIDELPVPADPELPAGMVWGTGKAWDCELVKSRTSVPRSVELLLTLPSLFIKLENGTPVAWAFLAVDGSLCSVHCEEPFRRRGLAKTVSAKLLRTKTSSFGSDNFAAADVAPDNTSSQEMCKSLNGSVHWAGSW</sequence>
<dbReference type="InterPro" id="IPR016181">
    <property type="entry name" value="Acyl_CoA_acyltransferase"/>
</dbReference>
<dbReference type="VEuPathDB" id="FungiDB:FOC1_g10004054"/>
<accession>A0A420N934</accession>
<dbReference type="AlphaFoldDB" id="A0A420N934"/>
<dbReference type="Proteomes" id="UP000285084">
    <property type="component" value="Unassembled WGS sequence"/>
</dbReference>
<dbReference type="Gene3D" id="3.40.630.30">
    <property type="match status" value="1"/>
</dbReference>
<dbReference type="InterPro" id="IPR053225">
    <property type="entry name" value="Acyl-CoA_N-acyltransferase"/>
</dbReference>
<dbReference type="VEuPathDB" id="FungiDB:FOZG_02973"/>
<evidence type="ECO:0000313" key="3">
    <source>
        <dbReference type="Proteomes" id="UP000285084"/>
    </source>
</evidence>
<dbReference type="GO" id="GO:0016747">
    <property type="term" value="F:acyltransferase activity, transferring groups other than amino-acyl groups"/>
    <property type="evidence" value="ECO:0007669"/>
    <property type="project" value="InterPro"/>
</dbReference>
<organism evidence="2 3">
    <name type="scientific">Fusarium oxysporum</name>
    <name type="common">Fusarium vascular wilt</name>
    <dbReference type="NCBI Taxonomy" id="5507"/>
    <lineage>
        <taxon>Eukaryota</taxon>
        <taxon>Fungi</taxon>
        <taxon>Dikarya</taxon>
        <taxon>Ascomycota</taxon>
        <taxon>Pezizomycotina</taxon>
        <taxon>Sordariomycetes</taxon>
        <taxon>Hypocreomycetidae</taxon>
        <taxon>Hypocreales</taxon>
        <taxon>Nectriaceae</taxon>
        <taxon>Fusarium</taxon>
        <taxon>Fusarium oxysporum species complex</taxon>
    </lineage>
</organism>
<feature type="domain" description="GCN5-related N-acetyltransferase Rv2170-like" evidence="1">
    <location>
        <begin position="234"/>
        <end position="313"/>
    </location>
</feature>
<proteinExistence type="predicted"/>
<dbReference type="VEuPathDB" id="FungiDB:FOC4_g10000912"/>
<dbReference type="VEuPathDB" id="FungiDB:HZS61_011786"/>
<gene>
    <name evidence="2" type="ORF">BFJ69_g6728</name>
</gene>
<dbReference type="VEuPathDB" id="FungiDB:FOIG_13880"/>
<dbReference type="InterPro" id="IPR013653">
    <property type="entry name" value="GCN5-like_dom"/>
</dbReference>
<evidence type="ECO:0000313" key="2">
    <source>
        <dbReference type="EMBL" id="RKK76779.1"/>
    </source>
</evidence>
<dbReference type="PANTHER" id="PTHR20958:SF6">
    <property type="entry name" value="GLYCINE N-ACYLTRANSFERASE-LIKE PROTEIN"/>
    <property type="match status" value="1"/>
</dbReference>
<comment type="caution">
    <text evidence="2">The sequence shown here is derived from an EMBL/GenBank/DDBJ whole genome shotgun (WGS) entry which is preliminary data.</text>
</comment>
<reference evidence="2 3" key="1">
    <citation type="journal article" date="2018" name="Sci. Rep.">
        <title>Characterisation of pathogen-specific regions and novel effector candidates in Fusarium oxysporum f. sp. cepae.</title>
        <authorList>
            <person name="Armitage A.D."/>
            <person name="Taylor A."/>
            <person name="Sobczyk M.K."/>
            <person name="Baxter L."/>
            <person name="Greenfield B.P."/>
            <person name="Bates H.J."/>
            <person name="Wilson F."/>
            <person name="Jackson A.C."/>
            <person name="Ott S."/>
            <person name="Harrison R.J."/>
            <person name="Clarkson J.P."/>
        </authorList>
    </citation>
    <scope>NUCLEOTIDE SEQUENCE [LARGE SCALE GENOMIC DNA]</scope>
    <source>
        <strain evidence="2 3">Fo_A13</strain>
    </source>
</reference>
<dbReference type="Pfam" id="PF08445">
    <property type="entry name" value="FR47"/>
    <property type="match status" value="1"/>
</dbReference>
<protein>
    <recommendedName>
        <fullName evidence="1">GCN5-related N-acetyltransferase Rv2170-like domain-containing protein</fullName>
    </recommendedName>
</protein>
<dbReference type="EMBL" id="MRCX01000050">
    <property type="protein sequence ID" value="RKK76779.1"/>
    <property type="molecule type" value="Genomic_DNA"/>
</dbReference>
<dbReference type="SUPFAM" id="SSF55729">
    <property type="entry name" value="Acyl-CoA N-acyltransferases (Nat)"/>
    <property type="match status" value="1"/>
</dbReference>
<name>A0A420N934_FUSOX</name>
<dbReference type="VEuPathDB" id="FungiDB:FOXG_07427"/>
<dbReference type="VEuPathDB" id="FungiDB:FOMG_03048"/>
<dbReference type="PANTHER" id="PTHR20958">
    <property type="entry name" value="GLYCINE N-ACYLTRANSFERASE-LIKE PROTEIN"/>
    <property type="match status" value="1"/>
</dbReference>